<sequence>MTPLPVLLPVECSSRSTSSSRSRSAVVGAQRHERLRDRTQDSAHSGGASALSLVLLVLLLESDARRQHLVIRHFLLLSRGRQLLVLLHSLISRLSNHRLAGLHPLIHHVHHRGDRRGIRFASCPRGDSDFSSRAIDGCCADSLVDGIDDESLESGIRRKTKQGQEDIVVEGPSMLGDRVYERNAREILEHLLREFLDALLGDVGEATVRQSGDHGARLGTFCLGDELPVAALVLHEICGSDGRHYCRST</sequence>
<dbReference type="AlphaFoldDB" id="A0AAN5CWJ8"/>
<comment type="caution">
    <text evidence="2">The sequence shown here is derived from an EMBL/GenBank/DDBJ whole genome shotgun (WGS) entry which is preliminary data.</text>
</comment>
<reference evidence="3" key="1">
    <citation type="submission" date="2022-10" db="EMBL/GenBank/DDBJ databases">
        <title>Genome assembly of Pristionchus species.</title>
        <authorList>
            <person name="Yoshida K."/>
            <person name="Sommer R.J."/>
        </authorList>
    </citation>
    <scope>NUCLEOTIDE SEQUENCE [LARGE SCALE GENOMIC DNA]</scope>
    <source>
        <strain evidence="3">RS5460</strain>
    </source>
</reference>
<evidence type="ECO:0000313" key="3">
    <source>
        <dbReference type="Proteomes" id="UP001328107"/>
    </source>
</evidence>
<feature type="non-terminal residue" evidence="2">
    <location>
        <position position="249"/>
    </location>
</feature>
<gene>
    <name evidence="2" type="ORF">PMAYCL1PPCAC_21562</name>
</gene>
<accession>A0AAN5CWJ8</accession>
<proteinExistence type="predicted"/>
<organism evidence="2 3">
    <name type="scientific">Pristionchus mayeri</name>
    <dbReference type="NCBI Taxonomy" id="1317129"/>
    <lineage>
        <taxon>Eukaryota</taxon>
        <taxon>Metazoa</taxon>
        <taxon>Ecdysozoa</taxon>
        <taxon>Nematoda</taxon>
        <taxon>Chromadorea</taxon>
        <taxon>Rhabditida</taxon>
        <taxon>Rhabditina</taxon>
        <taxon>Diplogasteromorpha</taxon>
        <taxon>Diplogasteroidea</taxon>
        <taxon>Neodiplogasteridae</taxon>
        <taxon>Pristionchus</taxon>
    </lineage>
</organism>
<keyword evidence="3" id="KW-1185">Reference proteome</keyword>
<feature type="region of interest" description="Disordered" evidence="1">
    <location>
        <begin position="14"/>
        <end position="45"/>
    </location>
</feature>
<dbReference type="EMBL" id="BTRK01000005">
    <property type="protein sequence ID" value="GMR51367.1"/>
    <property type="molecule type" value="Genomic_DNA"/>
</dbReference>
<protein>
    <submittedName>
        <fullName evidence="2">Uncharacterized protein</fullName>
    </submittedName>
</protein>
<evidence type="ECO:0000313" key="2">
    <source>
        <dbReference type="EMBL" id="GMR51367.1"/>
    </source>
</evidence>
<feature type="compositionally biased region" description="Basic and acidic residues" evidence="1">
    <location>
        <begin position="30"/>
        <end position="41"/>
    </location>
</feature>
<evidence type="ECO:0000256" key="1">
    <source>
        <dbReference type="SAM" id="MobiDB-lite"/>
    </source>
</evidence>
<feature type="compositionally biased region" description="Low complexity" evidence="1">
    <location>
        <begin position="14"/>
        <end position="24"/>
    </location>
</feature>
<name>A0AAN5CWJ8_9BILA</name>
<dbReference type="Proteomes" id="UP001328107">
    <property type="component" value="Unassembled WGS sequence"/>
</dbReference>